<evidence type="ECO:0000256" key="1">
    <source>
        <dbReference type="SAM" id="MobiDB-lite"/>
    </source>
</evidence>
<organism evidence="3 4">
    <name type="scientific">Streptomyces tendae</name>
    <dbReference type="NCBI Taxonomy" id="1932"/>
    <lineage>
        <taxon>Bacteria</taxon>
        <taxon>Bacillati</taxon>
        <taxon>Actinomycetota</taxon>
        <taxon>Actinomycetes</taxon>
        <taxon>Kitasatosporales</taxon>
        <taxon>Streptomycetaceae</taxon>
        <taxon>Streptomyces</taxon>
    </lineage>
</organism>
<evidence type="ECO:0008006" key="5">
    <source>
        <dbReference type="Google" id="ProtNLM"/>
    </source>
</evidence>
<feature type="transmembrane region" description="Helical" evidence="2">
    <location>
        <begin position="78"/>
        <end position="97"/>
    </location>
</feature>
<keyword evidence="2" id="KW-0812">Transmembrane</keyword>
<keyword evidence="2" id="KW-0472">Membrane</keyword>
<reference evidence="3 4" key="1">
    <citation type="submission" date="2019-09" db="EMBL/GenBank/DDBJ databases">
        <title>Draft genome sequence of the Ebosin-producing strain Streptomyces sp. 139.</title>
        <authorList>
            <person name="Ai L."/>
            <person name="Geng M."/>
            <person name="Ma M."/>
            <person name="Bai L."/>
        </authorList>
    </citation>
    <scope>NUCLEOTIDE SEQUENCE [LARGE SCALE GENOMIC DNA]</scope>
    <source>
        <strain evidence="3 4">139</strain>
    </source>
</reference>
<proteinExistence type="predicted"/>
<gene>
    <name evidence="3" type="ORF">F3L20_31210</name>
</gene>
<keyword evidence="4" id="KW-1185">Reference proteome</keyword>
<evidence type="ECO:0000313" key="3">
    <source>
        <dbReference type="EMBL" id="QER89730.1"/>
    </source>
</evidence>
<accession>A0ABX5ZZH9</accession>
<evidence type="ECO:0000256" key="2">
    <source>
        <dbReference type="SAM" id="Phobius"/>
    </source>
</evidence>
<name>A0ABX5ZZH9_STRTE</name>
<keyword evidence="2" id="KW-1133">Transmembrane helix</keyword>
<feature type="compositionally biased region" description="Basic and acidic residues" evidence="1">
    <location>
        <begin position="16"/>
        <end position="28"/>
    </location>
</feature>
<dbReference type="Proteomes" id="UP000324308">
    <property type="component" value="Chromosome"/>
</dbReference>
<evidence type="ECO:0000313" key="4">
    <source>
        <dbReference type="Proteomes" id="UP000324308"/>
    </source>
</evidence>
<protein>
    <recommendedName>
        <fullName evidence="5">Sensor histidine kinase</fullName>
    </recommendedName>
</protein>
<dbReference type="EMBL" id="CP043959">
    <property type="protein sequence ID" value="QER89730.1"/>
    <property type="molecule type" value="Genomic_DNA"/>
</dbReference>
<feature type="transmembrane region" description="Helical" evidence="2">
    <location>
        <begin position="53"/>
        <end position="72"/>
    </location>
</feature>
<sequence length="120" mass="12955">MSSRPANEGRVAVHQRWPEGPHADPDAARARYNAGVRESRRSVRDFFRTDMPAAHLGAAVTVFACVLAGVAWSPAAAMIVAGVFAALFTVALTVGRLTGRRGRNAVRTAYKVTFGWTSWV</sequence>
<feature type="region of interest" description="Disordered" evidence="1">
    <location>
        <begin position="1"/>
        <end position="28"/>
    </location>
</feature>